<dbReference type="Proteomes" id="UP001374535">
    <property type="component" value="Chromosome 5"/>
</dbReference>
<evidence type="ECO:0000313" key="2">
    <source>
        <dbReference type="Proteomes" id="UP001374535"/>
    </source>
</evidence>
<organism evidence="1 2">
    <name type="scientific">Vigna mungo</name>
    <name type="common">Black gram</name>
    <name type="synonym">Phaseolus mungo</name>
    <dbReference type="NCBI Taxonomy" id="3915"/>
    <lineage>
        <taxon>Eukaryota</taxon>
        <taxon>Viridiplantae</taxon>
        <taxon>Streptophyta</taxon>
        <taxon>Embryophyta</taxon>
        <taxon>Tracheophyta</taxon>
        <taxon>Spermatophyta</taxon>
        <taxon>Magnoliopsida</taxon>
        <taxon>eudicotyledons</taxon>
        <taxon>Gunneridae</taxon>
        <taxon>Pentapetalae</taxon>
        <taxon>rosids</taxon>
        <taxon>fabids</taxon>
        <taxon>Fabales</taxon>
        <taxon>Fabaceae</taxon>
        <taxon>Papilionoideae</taxon>
        <taxon>50 kb inversion clade</taxon>
        <taxon>NPAAA clade</taxon>
        <taxon>indigoferoid/millettioid clade</taxon>
        <taxon>Phaseoleae</taxon>
        <taxon>Vigna</taxon>
    </lineage>
</organism>
<gene>
    <name evidence="1" type="ORF">V8G54_015735</name>
</gene>
<name>A0AAQ3NJ07_VIGMU</name>
<accession>A0AAQ3NJ07</accession>
<dbReference type="AlphaFoldDB" id="A0AAQ3NJ07"/>
<sequence>MHFLDGSCAPPRFSNDMDVANNIISQDFRNHEQQDHLLVAWLLALMIMPILTKMVDLHTSSQIRDRLNTYYTTQTPAKVKRTQNPTPPNQKRQICYHLSSSYQENSWHSCCCWVSYYSR</sequence>
<keyword evidence="2" id="KW-1185">Reference proteome</keyword>
<reference evidence="1 2" key="1">
    <citation type="journal article" date="2023" name="Life. Sci Alliance">
        <title>Evolutionary insights into 3D genome organization and epigenetic landscape of Vigna mungo.</title>
        <authorList>
            <person name="Junaid A."/>
            <person name="Singh B."/>
            <person name="Bhatia S."/>
        </authorList>
    </citation>
    <scope>NUCLEOTIDE SEQUENCE [LARGE SCALE GENOMIC DNA]</scope>
    <source>
        <strain evidence="1">Urdbean</strain>
    </source>
</reference>
<evidence type="ECO:0000313" key="1">
    <source>
        <dbReference type="EMBL" id="WVZ11205.1"/>
    </source>
</evidence>
<dbReference type="EMBL" id="CP144696">
    <property type="protein sequence ID" value="WVZ11205.1"/>
    <property type="molecule type" value="Genomic_DNA"/>
</dbReference>
<protein>
    <submittedName>
        <fullName evidence="1">Uncharacterized protein</fullName>
    </submittedName>
</protein>
<proteinExistence type="predicted"/>